<accession>R7U640</accession>
<dbReference type="PANTHER" id="PTHR48101">
    <property type="entry name" value="METHYLMALONYL-COA MUTASE, MITOCHONDRIAL-RELATED"/>
    <property type="match status" value="1"/>
</dbReference>
<dbReference type="EMBL" id="KB304957">
    <property type="protein sequence ID" value="ELU01566.1"/>
    <property type="molecule type" value="Genomic_DNA"/>
</dbReference>
<reference evidence="4" key="3">
    <citation type="submission" date="2015-06" db="UniProtKB">
        <authorList>
            <consortium name="EnsemblMetazoa"/>
        </authorList>
    </citation>
    <scope>IDENTIFICATION</scope>
</reference>
<dbReference type="InterPro" id="IPR006098">
    <property type="entry name" value="MMCoA_mutase_a_cat"/>
</dbReference>
<organism evidence="3">
    <name type="scientific">Capitella teleta</name>
    <name type="common">Polychaete worm</name>
    <dbReference type="NCBI Taxonomy" id="283909"/>
    <lineage>
        <taxon>Eukaryota</taxon>
        <taxon>Metazoa</taxon>
        <taxon>Spiralia</taxon>
        <taxon>Lophotrochozoa</taxon>
        <taxon>Annelida</taxon>
        <taxon>Polychaeta</taxon>
        <taxon>Sedentaria</taxon>
        <taxon>Scolecida</taxon>
        <taxon>Capitellidae</taxon>
        <taxon>Capitella</taxon>
    </lineage>
</organism>
<dbReference type="EMBL" id="AMQN01046772">
    <property type="status" value="NOT_ANNOTATED_CDS"/>
    <property type="molecule type" value="Genomic_DNA"/>
</dbReference>
<dbReference type="SUPFAM" id="SSF51703">
    <property type="entry name" value="Cobalamin (vitamin B12)-dependent enzymes"/>
    <property type="match status" value="1"/>
</dbReference>
<dbReference type="InterPro" id="IPR006099">
    <property type="entry name" value="MeMalonylCoA_mutase_a/b_cat"/>
</dbReference>
<keyword evidence="5" id="KW-1185">Reference proteome</keyword>
<dbReference type="HOGENOM" id="CLU_009523_5_2_1"/>
<dbReference type="OrthoDB" id="10035089at2759"/>
<dbReference type="GO" id="GO:0004494">
    <property type="term" value="F:methylmalonyl-CoA mutase activity"/>
    <property type="evidence" value="ECO:0007669"/>
    <property type="project" value="InterPro"/>
</dbReference>
<evidence type="ECO:0000313" key="4">
    <source>
        <dbReference type="EnsemblMetazoa" id="CapteP147090"/>
    </source>
</evidence>
<evidence type="ECO:0000259" key="2">
    <source>
        <dbReference type="Pfam" id="PF01642"/>
    </source>
</evidence>
<reference evidence="5" key="1">
    <citation type="submission" date="2012-12" db="EMBL/GenBank/DDBJ databases">
        <authorList>
            <person name="Hellsten U."/>
            <person name="Grimwood J."/>
            <person name="Chapman J.A."/>
            <person name="Shapiro H."/>
            <person name="Aerts A."/>
            <person name="Otillar R.P."/>
            <person name="Terry A.Y."/>
            <person name="Boore J.L."/>
            <person name="Simakov O."/>
            <person name="Marletaz F."/>
            <person name="Cho S.-J."/>
            <person name="Edsinger-Gonzales E."/>
            <person name="Havlak P."/>
            <person name="Kuo D.-H."/>
            <person name="Larsson T."/>
            <person name="Lv J."/>
            <person name="Arendt D."/>
            <person name="Savage R."/>
            <person name="Osoegawa K."/>
            <person name="de Jong P."/>
            <person name="Lindberg D.R."/>
            <person name="Seaver E.C."/>
            <person name="Weisblat D.A."/>
            <person name="Putnam N.H."/>
            <person name="Grigoriev I.V."/>
            <person name="Rokhsar D.S."/>
        </authorList>
    </citation>
    <scope>NUCLEOTIDE SEQUENCE</scope>
    <source>
        <strain evidence="5">I ESC-2004</strain>
    </source>
</reference>
<evidence type="ECO:0000313" key="3">
    <source>
        <dbReference type="EMBL" id="ELU01566.1"/>
    </source>
</evidence>
<dbReference type="InterPro" id="IPR016176">
    <property type="entry name" value="Cbl-dep_enz_cat"/>
</dbReference>
<dbReference type="PANTHER" id="PTHR48101:SF3">
    <property type="entry name" value="COENZYME B12-DEPENDENT MUTASE"/>
    <property type="match status" value="1"/>
</dbReference>
<gene>
    <name evidence="3" type="ORF">CAPTEDRAFT_147090</name>
</gene>
<dbReference type="Pfam" id="PF01642">
    <property type="entry name" value="MM_CoA_mutase"/>
    <property type="match status" value="1"/>
</dbReference>
<dbReference type="GO" id="GO:0031419">
    <property type="term" value="F:cobalamin binding"/>
    <property type="evidence" value="ECO:0007669"/>
    <property type="project" value="InterPro"/>
</dbReference>
<name>R7U640_CAPTE</name>
<protein>
    <recommendedName>
        <fullName evidence="2">Methylmalonyl-CoA mutase alpha/beta chain catalytic domain-containing protein</fullName>
    </recommendedName>
</protein>
<feature type="non-terminal residue" evidence="3">
    <location>
        <position position="291"/>
    </location>
</feature>
<dbReference type="AlphaFoldDB" id="R7U640"/>
<dbReference type="Gene3D" id="3.20.20.240">
    <property type="entry name" value="Methylmalonyl-CoA mutase"/>
    <property type="match status" value="1"/>
</dbReference>
<evidence type="ECO:0000256" key="1">
    <source>
        <dbReference type="ARBA" id="ARBA00023235"/>
    </source>
</evidence>
<evidence type="ECO:0000313" key="5">
    <source>
        <dbReference type="Proteomes" id="UP000014760"/>
    </source>
</evidence>
<dbReference type="Proteomes" id="UP000014760">
    <property type="component" value="Unassembled WGS sequence"/>
</dbReference>
<proteinExistence type="predicted"/>
<dbReference type="EnsemblMetazoa" id="CapteT147090">
    <property type="protein sequence ID" value="CapteP147090"/>
    <property type="gene ID" value="CapteG147090"/>
</dbReference>
<dbReference type="NCBIfam" id="TIGR00641">
    <property type="entry name" value="acid_CoA_mut_N"/>
    <property type="match status" value="1"/>
</dbReference>
<sequence length="291" mass="32303">MDSSTRPPRDRPWIIRTYAGHSTAAASNALFRANLAKGQTGLSVAFDLPTQTGYDSDHALARGEVGKVGVPVGHLGDMRKLFEGISLDKMNTSMTINATAPWLLALYIALAEEQGVSRDKLSGTVQNDLVKEYLSRGTYIFSPENSLRLTTDIIAYTYREMPHWNPINVCSYHLQEAGATPTQELGYALATAIAVLDHLKSRPEVGPEDITLAVSRISFFVNAGMRFVTELSKLRAFTELWDEICLKRYGVTDSKARRFRYGVQVNSLGLTEQQPENNVFRILIEMLATVL</sequence>
<dbReference type="STRING" id="283909.R7U640"/>
<reference evidence="3 5" key="2">
    <citation type="journal article" date="2013" name="Nature">
        <title>Insights into bilaterian evolution from three spiralian genomes.</title>
        <authorList>
            <person name="Simakov O."/>
            <person name="Marletaz F."/>
            <person name="Cho S.J."/>
            <person name="Edsinger-Gonzales E."/>
            <person name="Havlak P."/>
            <person name="Hellsten U."/>
            <person name="Kuo D.H."/>
            <person name="Larsson T."/>
            <person name="Lv J."/>
            <person name="Arendt D."/>
            <person name="Savage R."/>
            <person name="Osoegawa K."/>
            <person name="de Jong P."/>
            <person name="Grimwood J."/>
            <person name="Chapman J.A."/>
            <person name="Shapiro H."/>
            <person name="Aerts A."/>
            <person name="Otillar R.P."/>
            <person name="Terry A.Y."/>
            <person name="Boore J.L."/>
            <person name="Grigoriev I.V."/>
            <person name="Lindberg D.R."/>
            <person name="Seaver E.C."/>
            <person name="Weisblat D.A."/>
            <person name="Putnam N.H."/>
            <person name="Rokhsar D.S."/>
        </authorList>
    </citation>
    <scope>NUCLEOTIDE SEQUENCE</scope>
    <source>
        <strain evidence="3 5">I ESC-2004</strain>
    </source>
</reference>
<keyword evidence="1" id="KW-0413">Isomerase</keyword>
<feature type="domain" description="Methylmalonyl-CoA mutase alpha/beta chain catalytic" evidence="2">
    <location>
        <begin position="9"/>
        <end position="291"/>
    </location>
</feature>
<dbReference type="OMA" id="TEQIMSN"/>